<dbReference type="PROSITE" id="PS50943">
    <property type="entry name" value="HTH_CROC1"/>
    <property type="match status" value="1"/>
</dbReference>
<reference evidence="6" key="1">
    <citation type="submission" date="2016-01" db="EMBL/GenBank/DDBJ databases">
        <authorList>
            <person name="Mitreva M."/>
            <person name="Pepin K.H."/>
            <person name="Mihindukulasuriya K.A."/>
            <person name="Fulton R."/>
            <person name="Fronick C."/>
            <person name="O'Laughlin M."/>
            <person name="Miner T."/>
            <person name="Herter B."/>
            <person name="Rosa B.A."/>
            <person name="Cordes M."/>
            <person name="Tomlinson C."/>
            <person name="Wollam A."/>
            <person name="Palsikar V.B."/>
            <person name="Mardis E.R."/>
            <person name="Wilson R.K."/>
        </authorList>
    </citation>
    <scope>NUCLEOTIDE SEQUENCE [LARGE SCALE GENOMIC DNA]</scope>
    <source>
        <strain evidence="6">KA00185</strain>
    </source>
</reference>
<keyword evidence="2 5" id="KW-0238">DNA-binding</keyword>
<gene>
    <name evidence="5" type="ORF">HMPREF3180_00059</name>
</gene>
<keyword evidence="6" id="KW-1185">Reference proteome</keyword>
<dbReference type="GO" id="GO:0003677">
    <property type="term" value="F:DNA binding"/>
    <property type="evidence" value="ECO:0007669"/>
    <property type="project" value="UniProtKB-KW"/>
</dbReference>
<dbReference type="Proteomes" id="UP000070483">
    <property type="component" value="Unassembled WGS sequence"/>
</dbReference>
<protein>
    <submittedName>
        <fullName evidence="5">DNA-binding helix-turn-helix protein</fullName>
    </submittedName>
</protein>
<dbReference type="PATRIC" id="fig|157687.3.peg.61"/>
<evidence type="ECO:0000259" key="4">
    <source>
        <dbReference type="PROSITE" id="PS50943"/>
    </source>
</evidence>
<feature type="domain" description="HTH cro/C1-type" evidence="4">
    <location>
        <begin position="14"/>
        <end position="68"/>
    </location>
</feature>
<dbReference type="PANTHER" id="PTHR40661:SF1">
    <property type="entry name" value="HTH CRO_C1-TYPE DOMAIN-CONTAINING PROTEIN"/>
    <property type="match status" value="1"/>
</dbReference>
<evidence type="ECO:0000256" key="3">
    <source>
        <dbReference type="ARBA" id="ARBA00023163"/>
    </source>
</evidence>
<comment type="caution">
    <text evidence="5">The sequence shown here is derived from an EMBL/GenBank/DDBJ whole genome shotgun (WGS) entry which is preliminary data.</text>
</comment>
<proteinExistence type="predicted"/>
<keyword evidence="1" id="KW-0805">Transcription regulation</keyword>
<dbReference type="EMBL" id="LSDD01000004">
    <property type="protein sequence ID" value="KXB70265.1"/>
    <property type="molecule type" value="Genomic_DNA"/>
</dbReference>
<organism evidence="5 6">
    <name type="scientific">Leptotrichia wadei</name>
    <dbReference type="NCBI Taxonomy" id="157687"/>
    <lineage>
        <taxon>Bacteria</taxon>
        <taxon>Fusobacteriati</taxon>
        <taxon>Fusobacteriota</taxon>
        <taxon>Fusobacteriia</taxon>
        <taxon>Fusobacteriales</taxon>
        <taxon>Leptotrichiaceae</taxon>
        <taxon>Leptotrichia</taxon>
    </lineage>
</organism>
<dbReference type="SUPFAM" id="SSF47413">
    <property type="entry name" value="lambda repressor-like DNA-binding domains"/>
    <property type="match status" value="1"/>
</dbReference>
<keyword evidence="3" id="KW-0804">Transcription</keyword>
<name>A0A134ARF3_9FUSO</name>
<dbReference type="InterPro" id="IPR001387">
    <property type="entry name" value="Cro/C1-type_HTH"/>
</dbReference>
<evidence type="ECO:0000256" key="2">
    <source>
        <dbReference type="ARBA" id="ARBA00023125"/>
    </source>
</evidence>
<dbReference type="CDD" id="cd00093">
    <property type="entry name" value="HTH_XRE"/>
    <property type="match status" value="1"/>
</dbReference>
<sequence length="146" mass="16844">MKKKESIATFGDRLKEALKVNNMTQSKLSEISGINTSTISEYIKGKYDPSRSRIFEFSEILKVNPVWLMGFDVPMKDEKLEKEIEAPPVVDTSVLTPEELEEFNKVTQTNQLLFFNDIGDDDHDMAVFKNVVIDILLKQRKKKEEE</sequence>
<dbReference type="RefSeq" id="WP_060917167.1">
    <property type="nucleotide sequence ID" value="NZ_KQ959999.1"/>
</dbReference>
<evidence type="ECO:0000313" key="6">
    <source>
        <dbReference type="Proteomes" id="UP000070483"/>
    </source>
</evidence>
<dbReference type="STRING" id="157687.HMPREF3180_00059"/>
<dbReference type="SMART" id="SM00530">
    <property type="entry name" value="HTH_XRE"/>
    <property type="match status" value="1"/>
</dbReference>
<dbReference type="Gene3D" id="1.10.260.40">
    <property type="entry name" value="lambda repressor-like DNA-binding domains"/>
    <property type="match status" value="1"/>
</dbReference>
<dbReference type="AlphaFoldDB" id="A0A134ARF3"/>
<evidence type="ECO:0000256" key="1">
    <source>
        <dbReference type="ARBA" id="ARBA00023015"/>
    </source>
</evidence>
<evidence type="ECO:0000313" key="5">
    <source>
        <dbReference type="EMBL" id="KXB70265.1"/>
    </source>
</evidence>
<accession>A0A134ARF3</accession>
<dbReference type="Pfam" id="PF12844">
    <property type="entry name" value="HTH_19"/>
    <property type="match status" value="1"/>
</dbReference>
<dbReference type="OrthoDB" id="2475196at2"/>
<dbReference type="PANTHER" id="PTHR40661">
    <property type="match status" value="1"/>
</dbReference>
<dbReference type="InterPro" id="IPR010982">
    <property type="entry name" value="Lambda_DNA-bd_dom_sf"/>
</dbReference>